<dbReference type="GO" id="GO:0003677">
    <property type="term" value="F:DNA binding"/>
    <property type="evidence" value="ECO:0007669"/>
    <property type="project" value="UniProtKB-KW"/>
</dbReference>
<keyword evidence="5" id="KW-0539">Nucleus</keyword>
<dbReference type="Gene3D" id="2.40.330.10">
    <property type="entry name" value="DNA-binding pseudobarrel domain"/>
    <property type="match status" value="6"/>
</dbReference>
<feature type="domain" description="TF-B3" evidence="7">
    <location>
        <begin position="54"/>
        <end position="147"/>
    </location>
</feature>
<evidence type="ECO:0000313" key="9">
    <source>
        <dbReference type="Proteomes" id="UP000290289"/>
    </source>
</evidence>
<dbReference type="EMBL" id="RDQH01000341">
    <property type="protein sequence ID" value="RXH75246.1"/>
    <property type="molecule type" value="Genomic_DNA"/>
</dbReference>
<dbReference type="SUPFAM" id="SSF101936">
    <property type="entry name" value="DNA-binding pseudobarrel domain"/>
    <property type="match status" value="6"/>
</dbReference>
<dbReference type="Proteomes" id="UP000290289">
    <property type="component" value="Chromosome 15"/>
</dbReference>
<keyword evidence="2" id="KW-0805">Transcription regulation</keyword>
<feature type="region of interest" description="Disordered" evidence="6">
    <location>
        <begin position="372"/>
        <end position="421"/>
    </location>
</feature>
<keyword evidence="4" id="KW-0804">Transcription</keyword>
<evidence type="ECO:0000256" key="5">
    <source>
        <dbReference type="ARBA" id="ARBA00023242"/>
    </source>
</evidence>
<feature type="compositionally biased region" description="Low complexity" evidence="6">
    <location>
        <begin position="409"/>
        <end position="421"/>
    </location>
</feature>
<dbReference type="STRING" id="3750.A0A498HUW0"/>
<sequence>MASVPPENINRPIFSPTTPHFFKIILEDTSKDRKFLFYDYDYVCLSATKTKLFFSQFFYQLLGMFSAMQRIPKKFVMKYGEGISNPVCLKLPSGSEWIVELRRWDGEVWFDNGWPEFSKFYSLDCGHWLVFRYEGNSKFNVCIFDKSCTEIEYPLTMPKMELTSHDESRDNSANDSSDDYGDDLSYKSGDGSDDNSAMILDKFLPCPRKTREKSTLPYPQPHKKRITSSSGKCDFPTEKYGVTSSTPSGEVVALRRAIAFKSQNPSFIVVMRLSYINSGLLWLPSKFCKLRPIKESCEVILQVSDGRTWTVDLRYEEGKATFRRGWMDIVCDNNLELGDVCVFVSTCNLKPLFDVFIFRSKEAASCSIDEGKTVPKMEESDQADGDSVQILDDDSTDDSSDEFSEDSDNNSSNGSSDDSYDNSVVIFDKFPPHQRKTSEKSALPCPQRQKKSRTTTSGKYDVPTESGGSIALQSIHVSVNNIINSVLFKSQNPTSFVVSMSPSYIGSYFLFLPSDFHKLHHIKKSCEIILQVSNVGTWPVDLNYFSEGKKAKFGRGWMEVVRDNNLESAFFQESGGKALKKTVHGKTDNWPSHFFKAILEDTSSDRKLSIPKKFVKKYGDKLSNPVLLKLPNGSEWPVELRRWDGKAWFDNGWPDLSEFYSLRCGHWLVFQYEGNSKFNVFIFDRSCTEIDYPQAMPQMESADQDDDLDDYSTHRGKSTFPCTRPHKKNRTSSSGKDNFPANKRGEGKSNTRRFKKQRPGYVGRMNPLTKNGKATALDRAEVFKSQNPSSFHVAMKPTYLRRFLWLPSEYRNLHLVRDSSKVTLRASDGRTWHVDMNYDKRNPISLSVEVDLLLYTFSLVLSHQIPSSRSCILLISFGAPMAFLPEEIDDRPTFPPAVPHFFKIILNDTSRDKKIKIPPKFVTKYGDNMSNPVFFKVPSALEWKIELRKWDGEVWFENGWQDFSSFYSLDYGHLLVLGYEGNSKFRVLILERSCTEIEYPLQNTAEKTDEDEKSGDDSHDISYHESGDDLDVGSVEIGENHTPCPRKTREKSLLSCPRPRKKNRPSSRGKANVPAASATALERPSGFKSDRHPPLKSLPSQFIKKHLNRTVGYVILRVLGGRTWCVKFKQYDTGRLQIAGRLEAICAREQFGNWR</sequence>
<feature type="region of interest" description="Disordered" evidence="6">
    <location>
        <begin position="700"/>
        <end position="769"/>
    </location>
</feature>
<feature type="compositionally biased region" description="Basic and acidic residues" evidence="6">
    <location>
        <begin position="1015"/>
        <end position="1027"/>
    </location>
</feature>
<organism evidence="8 9">
    <name type="scientific">Malus domestica</name>
    <name type="common">Apple</name>
    <name type="synonym">Pyrus malus</name>
    <dbReference type="NCBI Taxonomy" id="3750"/>
    <lineage>
        <taxon>Eukaryota</taxon>
        <taxon>Viridiplantae</taxon>
        <taxon>Streptophyta</taxon>
        <taxon>Embryophyta</taxon>
        <taxon>Tracheophyta</taxon>
        <taxon>Spermatophyta</taxon>
        <taxon>Magnoliopsida</taxon>
        <taxon>eudicotyledons</taxon>
        <taxon>Gunneridae</taxon>
        <taxon>Pentapetalae</taxon>
        <taxon>rosids</taxon>
        <taxon>fabids</taxon>
        <taxon>Rosales</taxon>
        <taxon>Rosaceae</taxon>
        <taxon>Amygdaloideae</taxon>
        <taxon>Maleae</taxon>
        <taxon>Malus</taxon>
    </lineage>
</organism>
<evidence type="ECO:0000256" key="2">
    <source>
        <dbReference type="ARBA" id="ARBA00023015"/>
    </source>
</evidence>
<evidence type="ECO:0000256" key="4">
    <source>
        <dbReference type="ARBA" id="ARBA00023163"/>
    </source>
</evidence>
<comment type="caution">
    <text evidence="8">The sequence shown here is derived from an EMBL/GenBank/DDBJ whole genome shotgun (WGS) entry which is preliminary data.</text>
</comment>
<comment type="subcellular location">
    <subcellularLocation>
        <location evidence="1">Nucleus</location>
    </subcellularLocation>
</comment>
<feature type="compositionally biased region" description="Basic residues" evidence="6">
    <location>
        <begin position="1058"/>
        <end position="1067"/>
    </location>
</feature>
<feature type="region of interest" description="Disordered" evidence="6">
    <location>
        <begin position="163"/>
        <end position="193"/>
    </location>
</feature>
<feature type="domain" description="TF-B3" evidence="7">
    <location>
        <begin position="593"/>
        <end position="686"/>
    </location>
</feature>
<protein>
    <recommendedName>
        <fullName evidence="7">TF-B3 domain-containing protein</fullName>
    </recommendedName>
</protein>
<keyword evidence="3" id="KW-0238">DNA-binding</keyword>
<dbReference type="AlphaFoldDB" id="A0A498HUW0"/>
<dbReference type="PROSITE" id="PS50863">
    <property type="entry name" value="B3"/>
    <property type="match status" value="4"/>
</dbReference>
<name>A0A498HUW0_MALDO</name>
<evidence type="ECO:0000256" key="6">
    <source>
        <dbReference type="SAM" id="MobiDB-lite"/>
    </source>
</evidence>
<dbReference type="CDD" id="cd10017">
    <property type="entry name" value="B3_DNA"/>
    <property type="match status" value="5"/>
</dbReference>
<feature type="compositionally biased region" description="Basic and acidic residues" evidence="6">
    <location>
        <begin position="163"/>
        <end position="172"/>
    </location>
</feature>
<dbReference type="GO" id="GO:0005634">
    <property type="term" value="C:nucleus"/>
    <property type="evidence" value="ECO:0007669"/>
    <property type="project" value="UniProtKB-SubCell"/>
</dbReference>
<dbReference type="InterPro" id="IPR050655">
    <property type="entry name" value="Plant_B3_domain"/>
</dbReference>
<gene>
    <name evidence="8" type="ORF">DVH24_029967</name>
</gene>
<feature type="domain" description="TF-B3" evidence="7">
    <location>
        <begin position="900"/>
        <end position="993"/>
    </location>
</feature>
<reference evidence="8 9" key="1">
    <citation type="submission" date="2018-10" db="EMBL/GenBank/DDBJ databases">
        <title>A high-quality apple genome assembly.</title>
        <authorList>
            <person name="Hu J."/>
        </authorList>
    </citation>
    <scope>NUCLEOTIDE SEQUENCE [LARGE SCALE GENOMIC DNA]</scope>
    <source>
        <strain evidence="9">cv. HFTH1</strain>
        <tissue evidence="8">Young leaf</tissue>
    </source>
</reference>
<dbReference type="Pfam" id="PF02362">
    <property type="entry name" value="B3"/>
    <property type="match status" value="4"/>
</dbReference>
<feature type="region of interest" description="Disordered" evidence="6">
    <location>
        <begin position="433"/>
        <end position="462"/>
    </location>
</feature>
<dbReference type="PANTHER" id="PTHR31920">
    <property type="entry name" value="B3 DOMAIN-CONTAINING"/>
    <property type="match status" value="1"/>
</dbReference>
<dbReference type="SMART" id="SM01019">
    <property type="entry name" value="B3"/>
    <property type="match status" value="5"/>
</dbReference>
<feature type="region of interest" description="Disordered" evidence="6">
    <location>
        <begin position="210"/>
        <end position="231"/>
    </location>
</feature>
<evidence type="ECO:0000259" key="7">
    <source>
        <dbReference type="PROSITE" id="PS50863"/>
    </source>
</evidence>
<feature type="region of interest" description="Disordered" evidence="6">
    <location>
        <begin position="1001"/>
        <end position="1093"/>
    </location>
</feature>
<dbReference type="PANTHER" id="PTHR31920:SF108">
    <property type="entry name" value="B3 DOMAIN-CONTAINING TRANSCRIPTION FACTOR VRN1-LIKE"/>
    <property type="match status" value="1"/>
</dbReference>
<evidence type="ECO:0000256" key="1">
    <source>
        <dbReference type="ARBA" id="ARBA00004123"/>
    </source>
</evidence>
<feature type="compositionally biased region" description="Acidic residues" evidence="6">
    <location>
        <begin position="391"/>
        <end position="408"/>
    </location>
</feature>
<feature type="domain" description="TF-B3" evidence="7">
    <location>
        <begin position="266"/>
        <end position="361"/>
    </location>
</feature>
<evidence type="ECO:0000256" key="3">
    <source>
        <dbReference type="ARBA" id="ARBA00023125"/>
    </source>
</evidence>
<proteinExistence type="predicted"/>
<dbReference type="InterPro" id="IPR015300">
    <property type="entry name" value="DNA-bd_pseudobarrel_sf"/>
</dbReference>
<dbReference type="InterPro" id="IPR003340">
    <property type="entry name" value="B3_DNA-bd"/>
</dbReference>
<evidence type="ECO:0000313" key="8">
    <source>
        <dbReference type="EMBL" id="RXH75246.1"/>
    </source>
</evidence>
<keyword evidence="9" id="KW-1185">Reference proteome</keyword>
<accession>A0A498HUW0</accession>